<dbReference type="GO" id="GO:0030151">
    <property type="term" value="F:molybdenum ion binding"/>
    <property type="evidence" value="ECO:0007669"/>
    <property type="project" value="TreeGrafter"/>
</dbReference>
<dbReference type="PROSITE" id="PS51669">
    <property type="entry name" value="4FE4S_MOW_BIS_MGD"/>
    <property type="match status" value="1"/>
</dbReference>
<keyword evidence="4" id="KW-0479">Metal-binding</keyword>
<keyword evidence="2" id="KW-0004">4Fe-4S</keyword>
<evidence type="ECO:0000256" key="5">
    <source>
        <dbReference type="ARBA" id="ARBA00023004"/>
    </source>
</evidence>
<dbReference type="InterPro" id="IPR027467">
    <property type="entry name" value="MopterinOxRdtase_cofactor_BS"/>
</dbReference>
<evidence type="ECO:0000313" key="10">
    <source>
        <dbReference type="Proteomes" id="UP000467488"/>
    </source>
</evidence>
<dbReference type="PROSITE" id="PS00551">
    <property type="entry name" value="MOLYBDOPTERIN_PROK_1"/>
    <property type="match status" value="1"/>
</dbReference>
<dbReference type="GO" id="GO:0008940">
    <property type="term" value="F:nitrate reductase activity"/>
    <property type="evidence" value="ECO:0007669"/>
    <property type="project" value="TreeGrafter"/>
</dbReference>
<gene>
    <name evidence="9" type="ORF">EIMP300_38980</name>
</gene>
<dbReference type="InterPro" id="IPR006656">
    <property type="entry name" value="Mopterin_OxRdtase"/>
</dbReference>
<organism evidence="9 10">
    <name type="scientific">Escherichia coli</name>
    <dbReference type="NCBI Taxonomy" id="562"/>
    <lineage>
        <taxon>Bacteria</taxon>
        <taxon>Pseudomonadati</taxon>
        <taxon>Pseudomonadota</taxon>
        <taxon>Gammaproteobacteria</taxon>
        <taxon>Enterobacterales</taxon>
        <taxon>Enterobacteriaceae</taxon>
        <taxon>Escherichia</taxon>
    </lineage>
</organism>
<evidence type="ECO:0000259" key="8">
    <source>
        <dbReference type="PROSITE" id="PS51669"/>
    </source>
</evidence>
<keyword evidence="5" id="KW-0408">Iron</keyword>
<evidence type="ECO:0000313" key="9">
    <source>
        <dbReference type="EMBL" id="BBU82498.1"/>
    </source>
</evidence>
<dbReference type="InterPro" id="IPR006963">
    <property type="entry name" value="Mopterin_OxRdtase_4Fe-4S_dom"/>
</dbReference>
<dbReference type="AlphaFoldDB" id="A0A8S0FQR2"/>
<evidence type="ECO:0000256" key="1">
    <source>
        <dbReference type="ARBA" id="ARBA00001942"/>
    </source>
</evidence>
<name>A0A8S0FQR2_ECOLX</name>
<dbReference type="Gene3D" id="3.40.50.740">
    <property type="match status" value="1"/>
</dbReference>
<dbReference type="InterPro" id="IPR050123">
    <property type="entry name" value="Prok_molybdopt-oxidoreductase"/>
</dbReference>
<dbReference type="PANTHER" id="PTHR43105:SF11">
    <property type="entry name" value="PERIPLASMIC NITRATE REDUCTASE"/>
    <property type="match status" value="1"/>
</dbReference>
<reference evidence="9 10" key="1">
    <citation type="submission" date="2020-01" db="EMBL/GenBank/DDBJ databases">
        <title>Dynamics of blaIMP-6 dissemination in carbapenem resistant Enterobacteriacea isolated from regional surveillance in Osaka, Japan.</title>
        <authorList>
            <person name="Abe R."/>
            <person name="Akeda Y."/>
            <person name="Sugawara Y."/>
            <person name="Yamamoto N."/>
            <person name="Tomono K."/>
            <person name="Takeuchi D."/>
            <person name="Kawahara R."/>
            <person name="Hamada S."/>
        </authorList>
    </citation>
    <scope>NUCLEOTIDE SEQUENCE [LARGE SCALE GENOMIC DNA]</scope>
    <source>
        <strain evidence="9 10">E300</strain>
    </source>
</reference>
<evidence type="ECO:0000256" key="6">
    <source>
        <dbReference type="ARBA" id="ARBA00023014"/>
    </source>
</evidence>
<evidence type="ECO:0000256" key="3">
    <source>
        <dbReference type="ARBA" id="ARBA00022505"/>
    </source>
</evidence>
<dbReference type="Proteomes" id="UP000467488">
    <property type="component" value="Chromosome"/>
</dbReference>
<dbReference type="Pfam" id="PF04879">
    <property type="entry name" value="Molybdop_Fe4S4"/>
    <property type="match status" value="1"/>
</dbReference>
<keyword evidence="3" id="KW-0500">Molybdenum</keyword>
<keyword evidence="6" id="KW-0411">Iron-sulfur</keyword>
<feature type="chain" id="PRO_5035861756" description="4Fe-4S Mo/W bis-MGD-type domain-containing protein" evidence="7">
    <location>
        <begin position="24"/>
        <end position="180"/>
    </location>
</feature>
<feature type="domain" description="4Fe-4S Mo/W bis-MGD-type" evidence="8">
    <location>
        <begin position="31"/>
        <end position="87"/>
    </location>
</feature>
<dbReference type="Pfam" id="PF00384">
    <property type="entry name" value="Molybdopterin"/>
    <property type="match status" value="1"/>
</dbReference>
<dbReference type="PANTHER" id="PTHR43105">
    <property type="entry name" value="RESPIRATORY NITRATE REDUCTASE"/>
    <property type="match status" value="1"/>
</dbReference>
<dbReference type="Gene3D" id="2.20.25.90">
    <property type="entry name" value="ADC-like domains"/>
    <property type="match status" value="1"/>
</dbReference>
<dbReference type="GO" id="GO:0051539">
    <property type="term" value="F:4 iron, 4 sulfur cluster binding"/>
    <property type="evidence" value="ECO:0007669"/>
    <property type="project" value="UniProtKB-KW"/>
</dbReference>
<feature type="signal peptide" evidence="7">
    <location>
        <begin position="1"/>
        <end position="23"/>
    </location>
</feature>
<keyword evidence="7" id="KW-0732">Signal</keyword>
<evidence type="ECO:0000256" key="2">
    <source>
        <dbReference type="ARBA" id="ARBA00022485"/>
    </source>
</evidence>
<dbReference type="GO" id="GO:0016020">
    <property type="term" value="C:membrane"/>
    <property type="evidence" value="ECO:0007669"/>
    <property type="project" value="TreeGrafter"/>
</dbReference>
<dbReference type="SUPFAM" id="SSF53706">
    <property type="entry name" value="Formate dehydrogenase/DMSO reductase, domains 1-3"/>
    <property type="match status" value="1"/>
</dbReference>
<protein>
    <recommendedName>
        <fullName evidence="8">4Fe-4S Mo/W bis-MGD-type domain-containing protein</fullName>
    </recommendedName>
</protein>
<dbReference type="SMART" id="SM00926">
    <property type="entry name" value="Molybdop_Fe4S4"/>
    <property type="match status" value="1"/>
</dbReference>
<evidence type="ECO:0000256" key="7">
    <source>
        <dbReference type="SAM" id="SignalP"/>
    </source>
</evidence>
<sequence length="180" mass="19699">MKANAVAAAAAAAGLSVPGVARAVVGQQEAIKWDKAPCRFCGTGCGVLVGTQQGRVVACQGDPDAPVNRGLNCIKGYFLPKIMYGKDRLTQPLLRMKNGKYDKEGEFTPITWDQAFDVMEEKFKTALKEKGPESIGMFGSGQWTIWEGYAASNFDVRSCLKRASVRTTSTRTRVTVWRRQ</sequence>
<proteinExistence type="predicted"/>
<evidence type="ECO:0000256" key="4">
    <source>
        <dbReference type="ARBA" id="ARBA00022723"/>
    </source>
</evidence>
<dbReference type="EMBL" id="AP022360">
    <property type="protein sequence ID" value="BBU82498.1"/>
    <property type="molecule type" value="Genomic_DNA"/>
</dbReference>
<dbReference type="GO" id="GO:0009325">
    <property type="term" value="C:nitrate reductase complex"/>
    <property type="evidence" value="ECO:0007669"/>
    <property type="project" value="TreeGrafter"/>
</dbReference>
<accession>A0A8S0FQR2</accession>
<comment type="cofactor">
    <cofactor evidence="1">
        <name>Mo-bis(molybdopterin guanine dinucleotide)</name>
        <dbReference type="ChEBI" id="CHEBI:60539"/>
    </cofactor>
</comment>